<sequence length="109" mass="12395">MGTQLMKHFNEFLCTLTCKGNSYLVGALSTTAAFSFFLHSTYKKSAALRKPCPLYELLYSICVEGITNAGQLLVFCNFHHSICSWMLGDLFRHLEDCRLCCIRVIFILN</sequence>
<keyword evidence="1" id="KW-1133">Transmembrane helix</keyword>
<keyword evidence="1" id="KW-0472">Membrane</keyword>
<protein>
    <submittedName>
        <fullName evidence="2">Uncharacterized protein</fullName>
    </submittedName>
</protein>
<proteinExistence type="predicted"/>
<dbReference type="Proteomes" id="UP000694892">
    <property type="component" value="Chromosome 5S"/>
</dbReference>
<feature type="transmembrane region" description="Helical" evidence="1">
    <location>
        <begin position="20"/>
        <end position="40"/>
    </location>
</feature>
<gene>
    <name evidence="2" type="ORF">XELAEV_18029977mg</name>
</gene>
<organism evidence="2 3">
    <name type="scientific">Xenopus laevis</name>
    <name type="common">African clawed frog</name>
    <dbReference type="NCBI Taxonomy" id="8355"/>
    <lineage>
        <taxon>Eukaryota</taxon>
        <taxon>Metazoa</taxon>
        <taxon>Chordata</taxon>
        <taxon>Craniata</taxon>
        <taxon>Vertebrata</taxon>
        <taxon>Euteleostomi</taxon>
        <taxon>Amphibia</taxon>
        <taxon>Batrachia</taxon>
        <taxon>Anura</taxon>
        <taxon>Pipoidea</taxon>
        <taxon>Pipidae</taxon>
        <taxon>Xenopodinae</taxon>
        <taxon>Xenopus</taxon>
        <taxon>Xenopus</taxon>
    </lineage>
</organism>
<name>A0A974HI37_XENLA</name>
<evidence type="ECO:0000313" key="3">
    <source>
        <dbReference type="Proteomes" id="UP000694892"/>
    </source>
</evidence>
<reference evidence="3" key="1">
    <citation type="journal article" date="2016" name="Nature">
        <title>Genome evolution in the allotetraploid frog Xenopus laevis.</title>
        <authorList>
            <person name="Session A.M."/>
            <person name="Uno Y."/>
            <person name="Kwon T."/>
            <person name="Chapman J.A."/>
            <person name="Toyoda A."/>
            <person name="Takahashi S."/>
            <person name="Fukui A."/>
            <person name="Hikosaka A."/>
            <person name="Suzuki A."/>
            <person name="Kondo M."/>
            <person name="van Heeringen S.J."/>
            <person name="Quigley I."/>
            <person name="Heinz S."/>
            <person name="Ogino H."/>
            <person name="Ochi H."/>
            <person name="Hellsten U."/>
            <person name="Lyons J.B."/>
            <person name="Simakov O."/>
            <person name="Putnam N."/>
            <person name="Stites J."/>
            <person name="Kuroki Y."/>
            <person name="Tanaka T."/>
            <person name="Michiue T."/>
            <person name="Watanabe M."/>
            <person name="Bogdanovic O."/>
            <person name="Lister R."/>
            <person name="Georgiou G."/>
            <person name="Paranjpe S.S."/>
            <person name="van Kruijsbergen I."/>
            <person name="Shu S."/>
            <person name="Carlson J."/>
            <person name="Kinoshita T."/>
            <person name="Ohta Y."/>
            <person name="Mawaribuchi S."/>
            <person name="Jenkins J."/>
            <person name="Grimwood J."/>
            <person name="Schmutz J."/>
            <person name="Mitros T."/>
            <person name="Mozaffari S.V."/>
            <person name="Suzuki Y."/>
            <person name="Haramoto Y."/>
            <person name="Yamamoto T.S."/>
            <person name="Takagi C."/>
            <person name="Heald R."/>
            <person name="Miller K."/>
            <person name="Haudenschild C."/>
            <person name="Kitzman J."/>
            <person name="Nakayama T."/>
            <person name="Izutsu Y."/>
            <person name="Robert J."/>
            <person name="Fortriede J."/>
            <person name="Burns K."/>
            <person name="Lotay V."/>
            <person name="Karimi K."/>
            <person name="Yasuoka Y."/>
            <person name="Dichmann D.S."/>
            <person name="Flajnik M.F."/>
            <person name="Houston D.W."/>
            <person name="Shendure J."/>
            <person name="DuPasquier L."/>
            <person name="Vize P.D."/>
            <person name="Zorn A.M."/>
            <person name="Ito M."/>
            <person name="Marcotte E.M."/>
            <person name="Wallingford J.B."/>
            <person name="Ito Y."/>
            <person name="Asashima M."/>
            <person name="Ueno N."/>
            <person name="Matsuda Y."/>
            <person name="Veenstra G.J."/>
            <person name="Fujiyama A."/>
            <person name="Harland R.M."/>
            <person name="Taira M."/>
            <person name="Rokhsar D.S."/>
        </authorList>
    </citation>
    <scope>NUCLEOTIDE SEQUENCE [LARGE SCALE GENOMIC DNA]</scope>
    <source>
        <strain evidence="3">J</strain>
    </source>
</reference>
<dbReference type="EMBL" id="CM004475">
    <property type="protein sequence ID" value="OCT78887.1"/>
    <property type="molecule type" value="Genomic_DNA"/>
</dbReference>
<keyword evidence="1" id="KW-0812">Transmembrane</keyword>
<evidence type="ECO:0000256" key="1">
    <source>
        <dbReference type="SAM" id="Phobius"/>
    </source>
</evidence>
<accession>A0A974HI37</accession>
<dbReference type="AlphaFoldDB" id="A0A974HI37"/>
<evidence type="ECO:0000313" key="2">
    <source>
        <dbReference type="EMBL" id="OCT78887.1"/>
    </source>
</evidence>